<accession>A0A2G1VZ40</accession>
<dbReference type="InterPro" id="IPR005651">
    <property type="entry name" value="Trm112-like"/>
</dbReference>
<evidence type="ECO:0000313" key="1">
    <source>
        <dbReference type="EMBL" id="PHQ32015.1"/>
    </source>
</evidence>
<dbReference type="SUPFAM" id="SSF158997">
    <property type="entry name" value="Trm112p-like"/>
    <property type="match status" value="1"/>
</dbReference>
<sequence>MITPDILPILRCPADGGQLTLADDPLIQRVNKAITDGTARDQLDERVIDPIEGGLVNSQVDRLYPIRGGIPTLIVDEAIGLAGISEGE</sequence>
<organism evidence="1 2">
    <name type="scientific">Rhodopirellula bahusiensis</name>
    <dbReference type="NCBI Taxonomy" id="2014065"/>
    <lineage>
        <taxon>Bacteria</taxon>
        <taxon>Pseudomonadati</taxon>
        <taxon>Planctomycetota</taxon>
        <taxon>Planctomycetia</taxon>
        <taxon>Pirellulales</taxon>
        <taxon>Pirellulaceae</taxon>
        <taxon>Rhodopirellula</taxon>
    </lineage>
</organism>
<dbReference type="AlphaFoldDB" id="A0A2G1VZ40"/>
<evidence type="ECO:0000313" key="2">
    <source>
        <dbReference type="Proteomes" id="UP000225740"/>
    </source>
</evidence>
<dbReference type="Gene3D" id="2.20.25.10">
    <property type="match status" value="1"/>
</dbReference>
<evidence type="ECO:0008006" key="3">
    <source>
        <dbReference type="Google" id="ProtNLM"/>
    </source>
</evidence>
<reference evidence="1 2" key="1">
    <citation type="submission" date="2017-06" db="EMBL/GenBank/DDBJ databases">
        <title>Description of Rhodopirellula bahusiensis sp. nov.</title>
        <authorList>
            <person name="Kizina J."/>
            <person name="Harder J."/>
        </authorList>
    </citation>
    <scope>NUCLEOTIDE SEQUENCE [LARGE SCALE GENOMIC DNA]</scope>
    <source>
        <strain evidence="1 2">SWK21</strain>
    </source>
</reference>
<protein>
    <recommendedName>
        <fullName evidence="3">Trm112 family protein</fullName>
    </recommendedName>
</protein>
<dbReference type="EMBL" id="NIZW01000034">
    <property type="protein sequence ID" value="PHQ32015.1"/>
    <property type="molecule type" value="Genomic_DNA"/>
</dbReference>
<comment type="caution">
    <text evidence="1">The sequence shown here is derived from an EMBL/GenBank/DDBJ whole genome shotgun (WGS) entry which is preliminary data.</text>
</comment>
<name>A0A2G1VZ40_9BACT</name>
<dbReference type="RefSeq" id="WP_099263886.1">
    <property type="nucleotide sequence ID" value="NZ_NIZW01000034.1"/>
</dbReference>
<dbReference type="Pfam" id="PF03966">
    <property type="entry name" value="Trm112p"/>
    <property type="match status" value="1"/>
</dbReference>
<dbReference type="Proteomes" id="UP000225740">
    <property type="component" value="Unassembled WGS sequence"/>
</dbReference>
<keyword evidence="2" id="KW-1185">Reference proteome</keyword>
<dbReference type="GeneID" id="90611718"/>
<dbReference type="OrthoDB" id="9812205at2"/>
<proteinExistence type="predicted"/>
<gene>
    <name evidence="1" type="ORF">CEE69_28015</name>
</gene>